<dbReference type="HOGENOM" id="CLU_189149_1_2_9"/>
<dbReference type="AlphaFoldDB" id="G7WHM7"/>
<dbReference type="Proteomes" id="UP000006346">
    <property type="component" value="Chromosome"/>
</dbReference>
<organism evidence="1 2">
    <name type="scientific">Desulfosporosinus orientis (strain ATCC 19365 / DSM 765 / NCIMB 8382 / VKM B-1628 / Singapore I)</name>
    <name type="common">Desulfotomaculum orientis</name>
    <dbReference type="NCBI Taxonomy" id="768706"/>
    <lineage>
        <taxon>Bacteria</taxon>
        <taxon>Bacillati</taxon>
        <taxon>Bacillota</taxon>
        <taxon>Clostridia</taxon>
        <taxon>Eubacteriales</taxon>
        <taxon>Desulfitobacteriaceae</taxon>
        <taxon>Desulfosporosinus</taxon>
    </lineage>
</organism>
<evidence type="ECO:0000313" key="1">
    <source>
        <dbReference type="EMBL" id="AET70948.1"/>
    </source>
</evidence>
<keyword evidence="2" id="KW-1185">Reference proteome</keyword>
<dbReference type="GO" id="GO:0046983">
    <property type="term" value="F:protein dimerization activity"/>
    <property type="evidence" value="ECO:0007669"/>
    <property type="project" value="InterPro"/>
</dbReference>
<dbReference type="Pfam" id="PF09388">
    <property type="entry name" value="SpoOE-like"/>
    <property type="match status" value="1"/>
</dbReference>
<dbReference type="Gene3D" id="4.10.280.10">
    <property type="entry name" value="Helix-loop-helix DNA-binding domain"/>
    <property type="match status" value="1"/>
</dbReference>
<accession>G7WHM7</accession>
<dbReference type="InterPro" id="IPR018540">
    <property type="entry name" value="Spo0E-like"/>
</dbReference>
<dbReference type="InterPro" id="IPR036638">
    <property type="entry name" value="HLH_DNA-bd_sf"/>
</dbReference>
<dbReference type="RefSeq" id="WP_014187749.1">
    <property type="nucleotide sequence ID" value="NC_016584.1"/>
</dbReference>
<sequence length="58" mass="6761">MELDLDCLMNLIETARVNLNNSAKYKSLTDPCILEMSQRLDHLINKYYLITKTCRIPS</sequence>
<proteinExistence type="predicted"/>
<evidence type="ECO:0000313" key="2">
    <source>
        <dbReference type="Proteomes" id="UP000006346"/>
    </source>
</evidence>
<dbReference type="InterPro" id="IPR037208">
    <property type="entry name" value="Spo0E-like_sf"/>
</dbReference>
<dbReference type="KEGG" id="dor:Desor_5575"/>
<dbReference type="GO" id="GO:0043937">
    <property type="term" value="P:regulation of sporulation"/>
    <property type="evidence" value="ECO:0007669"/>
    <property type="project" value="InterPro"/>
</dbReference>
<protein>
    <submittedName>
        <fullName evidence="1">Spo0E like sporulation regulatory protein</fullName>
    </submittedName>
</protein>
<dbReference type="SUPFAM" id="SSF140500">
    <property type="entry name" value="BAS1536-like"/>
    <property type="match status" value="1"/>
</dbReference>
<name>G7WHM7_DESOD</name>
<gene>
    <name evidence="1" type="ordered locus">Desor_5575</name>
</gene>
<reference evidence="2" key="1">
    <citation type="submission" date="2011-11" db="EMBL/GenBank/DDBJ databases">
        <title>Complete sequence of Desulfosporosinus orientis DSM 765.</title>
        <authorList>
            <person name="Lucas S."/>
            <person name="Han J."/>
            <person name="Lapidus A."/>
            <person name="Cheng J.-F."/>
            <person name="Goodwin L."/>
            <person name="Pitluck S."/>
            <person name="Peters L."/>
            <person name="Ovchinnikova G."/>
            <person name="Teshima H."/>
            <person name="Detter J.C."/>
            <person name="Han C."/>
            <person name="Tapia R."/>
            <person name="Land M."/>
            <person name="Hauser L."/>
            <person name="Kyrpides N."/>
            <person name="Ivanova N."/>
            <person name="Pagani I."/>
            <person name="Pester M."/>
            <person name="Spring S."/>
            <person name="Ollivier B."/>
            <person name="Rattei T."/>
            <person name="Klenk H.-P."/>
            <person name="Wagner M."/>
            <person name="Loy A."/>
            <person name="Woyke T."/>
        </authorList>
    </citation>
    <scope>NUCLEOTIDE SEQUENCE [LARGE SCALE GENOMIC DNA]</scope>
    <source>
        <strain evidence="2">ATCC 19365 / DSM 765 / NCIMB 8382 / VKM B-1628</strain>
    </source>
</reference>
<dbReference type="PATRIC" id="fig|768706.3.peg.5678"/>
<dbReference type="EMBL" id="CP003108">
    <property type="protein sequence ID" value="AET70948.1"/>
    <property type="molecule type" value="Genomic_DNA"/>
</dbReference>
<reference evidence="1 2" key="2">
    <citation type="journal article" date="2012" name="J. Bacteriol.">
        <title>Complete genome sequences of Desulfosporosinus orientis DSM765T, Desulfosporosinus youngiae DSM17734T, Desulfosporosinus meridiei DSM13257T, and Desulfosporosinus acidiphilus DSM22704T.</title>
        <authorList>
            <person name="Pester M."/>
            <person name="Brambilla E."/>
            <person name="Alazard D."/>
            <person name="Rattei T."/>
            <person name="Weinmaier T."/>
            <person name="Han J."/>
            <person name="Lucas S."/>
            <person name="Lapidus A."/>
            <person name="Cheng J.F."/>
            <person name="Goodwin L."/>
            <person name="Pitluck S."/>
            <person name="Peters L."/>
            <person name="Ovchinnikova G."/>
            <person name="Teshima H."/>
            <person name="Detter J.C."/>
            <person name="Han C.S."/>
            <person name="Tapia R."/>
            <person name="Land M.L."/>
            <person name="Hauser L."/>
            <person name="Kyrpides N.C."/>
            <person name="Ivanova N.N."/>
            <person name="Pagani I."/>
            <person name="Huntmann M."/>
            <person name="Wei C.L."/>
            <person name="Davenport K.W."/>
            <person name="Daligault H."/>
            <person name="Chain P.S."/>
            <person name="Chen A."/>
            <person name="Mavromatis K."/>
            <person name="Markowitz V."/>
            <person name="Szeto E."/>
            <person name="Mikhailova N."/>
            <person name="Pati A."/>
            <person name="Wagner M."/>
            <person name="Woyke T."/>
            <person name="Ollivier B."/>
            <person name="Klenk H.P."/>
            <person name="Spring S."/>
            <person name="Loy A."/>
        </authorList>
    </citation>
    <scope>NUCLEOTIDE SEQUENCE [LARGE SCALE GENOMIC DNA]</scope>
    <source>
        <strain evidence="2">ATCC 19365 / DSM 765 / NCIMB 8382 / VKM B-1628</strain>
    </source>
</reference>